<dbReference type="EMBL" id="JBBDGM010000004">
    <property type="protein sequence ID" value="MEJ1087771.1"/>
    <property type="molecule type" value="Genomic_DNA"/>
</dbReference>
<dbReference type="GO" id="GO:0016853">
    <property type="term" value="F:isomerase activity"/>
    <property type="evidence" value="ECO:0007669"/>
    <property type="project" value="UniProtKB-KW"/>
</dbReference>
<evidence type="ECO:0000259" key="2">
    <source>
        <dbReference type="Pfam" id="PF01261"/>
    </source>
</evidence>
<gene>
    <name evidence="3" type="ORF">WDU99_05525</name>
</gene>
<dbReference type="InterPro" id="IPR013022">
    <property type="entry name" value="Xyl_isomerase-like_TIM-brl"/>
</dbReference>
<comment type="caution">
    <text evidence="3">The sequence shown here is derived from an EMBL/GenBank/DDBJ whole genome shotgun (WGS) entry which is preliminary data.</text>
</comment>
<dbReference type="PANTHER" id="PTHR12110">
    <property type="entry name" value="HYDROXYPYRUVATE ISOMERASE"/>
    <property type="match status" value="1"/>
</dbReference>
<dbReference type="Pfam" id="PF01261">
    <property type="entry name" value="AP_endonuc_2"/>
    <property type="match status" value="1"/>
</dbReference>
<evidence type="ECO:0000313" key="4">
    <source>
        <dbReference type="Proteomes" id="UP001371224"/>
    </source>
</evidence>
<reference evidence="3 4" key="1">
    <citation type="submission" date="2024-02" db="EMBL/GenBank/DDBJ databases">
        <authorList>
            <person name="Saticioglu I.B."/>
        </authorList>
    </citation>
    <scope>NUCLEOTIDE SEQUENCE [LARGE SCALE GENOMIC DNA]</scope>
    <source>
        <strain evidence="3 4">Mu-80</strain>
    </source>
</reference>
<proteinExistence type="predicted"/>
<keyword evidence="1" id="KW-0119">Carbohydrate metabolism</keyword>
<protein>
    <submittedName>
        <fullName evidence="3">Sugar phosphate isomerase/epimerase family protein</fullName>
    </submittedName>
</protein>
<dbReference type="Proteomes" id="UP001371224">
    <property type="component" value="Unassembled WGS sequence"/>
</dbReference>
<keyword evidence="3" id="KW-0413">Isomerase</keyword>
<dbReference type="RefSeq" id="WP_337331442.1">
    <property type="nucleotide sequence ID" value="NZ_JBBDGM010000004.1"/>
</dbReference>
<feature type="domain" description="Xylose isomerase-like TIM barrel" evidence="2">
    <location>
        <begin position="49"/>
        <end position="263"/>
    </location>
</feature>
<accession>A0ABU8L8X2</accession>
<sequence length="274" mass="29584">MIPPNPVCVSGMATLSWALPDEIAMHARIGTDLVGLPIHKVVAFGTPALQDLLALHGMRVGYLVQAFTAQPDDDAEWERQMASLIEGVRAAHRLGAAVVYLTCGPSGHLRWQEAADRFAARMTPAVEEARSLGVRLAVENTLPVRADLSFTHSASDAFALAEQVGVGVCLDLYCCWQERGLEQLIADQLERIEILQVSDLVVGTSVFPNRWVPGDADLPLERLLASALDAGYRGIIDVELIGPAIELEGAESALTRSVSWLRDRLAASVVQEEG</sequence>
<evidence type="ECO:0000256" key="1">
    <source>
        <dbReference type="ARBA" id="ARBA00023277"/>
    </source>
</evidence>
<name>A0ABU8L8X2_9MICO</name>
<evidence type="ECO:0000313" key="3">
    <source>
        <dbReference type="EMBL" id="MEJ1087771.1"/>
    </source>
</evidence>
<organism evidence="3 4">
    <name type="scientific">Microbacterium bandirmense</name>
    <dbReference type="NCBI Taxonomy" id="3122050"/>
    <lineage>
        <taxon>Bacteria</taxon>
        <taxon>Bacillati</taxon>
        <taxon>Actinomycetota</taxon>
        <taxon>Actinomycetes</taxon>
        <taxon>Micrococcales</taxon>
        <taxon>Microbacteriaceae</taxon>
        <taxon>Microbacterium</taxon>
    </lineage>
</organism>
<dbReference type="SUPFAM" id="SSF51658">
    <property type="entry name" value="Xylose isomerase-like"/>
    <property type="match status" value="1"/>
</dbReference>
<dbReference type="InterPro" id="IPR036237">
    <property type="entry name" value="Xyl_isomerase-like_sf"/>
</dbReference>
<dbReference type="Gene3D" id="3.20.20.150">
    <property type="entry name" value="Divalent-metal-dependent TIM barrel enzymes"/>
    <property type="match status" value="1"/>
</dbReference>
<dbReference type="InterPro" id="IPR050312">
    <property type="entry name" value="IolE/XylAMocC-like"/>
</dbReference>
<keyword evidence="4" id="KW-1185">Reference proteome</keyword>